<keyword evidence="4" id="KW-1133">Transmembrane helix</keyword>
<feature type="domain" description="PPIase cyclophilin-type" evidence="5">
    <location>
        <begin position="53"/>
        <end position="209"/>
    </location>
</feature>
<evidence type="ECO:0000313" key="7">
    <source>
        <dbReference type="Proteomes" id="UP000199452"/>
    </source>
</evidence>
<dbReference type="PROSITE" id="PS50072">
    <property type="entry name" value="CSA_PPIASE_2"/>
    <property type="match status" value="1"/>
</dbReference>
<keyword evidence="2" id="KW-0697">Rotamase</keyword>
<sequence length="217" mass="23763">MSILINRKINASAVKRFTIISIVLVAGLLSALFFGFHRSQPDLPCVVIQTNQGVITIEVDTVRSVVSGRNFLSLVEHGNYSNSSFYRVVRLDNQFNSKYPIEVIQGGLFVDSLIDRLGSIRHETTQETGILHTDGVISMARSVPGTASSEFFICIGNQPELDYGGRRNPDGQGFSAFGHVVAGMDVVQKIQQQADTSQYLVTPVAIISMQVRKTASK</sequence>
<dbReference type="InterPro" id="IPR002130">
    <property type="entry name" value="Cyclophilin-type_PPIase_dom"/>
</dbReference>
<reference evidence="6 7" key="1">
    <citation type="submission" date="2016-09" db="EMBL/GenBank/DDBJ databases">
        <authorList>
            <person name="Capua I."/>
            <person name="De Benedictis P."/>
            <person name="Joannis T."/>
            <person name="Lombin L.H."/>
            <person name="Cattoli G."/>
        </authorList>
    </citation>
    <scope>NUCLEOTIDE SEQUENCE [LARGE SCALE GENOMIC DNA]</scope>
    <source>
        <strain evidence="6 7">A7P-90m</strain>
    </source>
</reference>
<dbReference type="RefSeq" id="WP_092438046.1">
    <property type="nucleotide sequence ID" value="NZ_FMYP01000028.1"/>
</dbReference>
<dbReference type="Proteomes" id="UP000199452">
    <property type="component" value="Unassembled WGS sequence"/>
</dbReference>
<dbReference type="SUPFAM" id="SSF50891">
    <property type="entry name" value="Cyclophilin-like"/>
    <property type="match status" value="1"/>
</dbReference>
<evidence type="ECO:0000259" key="5">
    <source>
        <dbReference type="PROSITE" id="PS50072"/>
    </source>
</evidence>
<dbReference type="EC" id="5.2.1.8" evidence="1"/>
<keyword evidence="7" id="KW-1185">Reference proteome</keyword>
<keyword evidence="4" id="KW-0812">Transmembrane</keyword>
<organism evidence="6 7">
    <name type="scientific">Williamwhitmania taraxaci</name>
    <dbReference type="NCBI Taxonomy" id="1640674"/>
    <lineage>
        <taxon>Bacteria</taxon>
        <taxon>Pseudomonadati</taxon>
        <taxon>Bacteroidota</taxon>
        <taxon>Bacteroidia</taxon>
        <taxon>Bacteroidales</taxon>
        <taxon>Williamwhitmaniaceae</taxon>
        <taxon>Williamwhitmania</taxon>
    </lineage>
</organism>
<protein>
    <recommendedName>
        <fullName evidence="1">peptidylprolyl isomerase</fullName>
        <ecNumber evidence="1">5.2.1.8</ecNumber>
    </recommendedName>
</protein>
<evidence type="ECO:0000313" key="6">
    <source>
        <dbReference type="EMBL" id="SDC36856.1"/>
    </source>
</evidence>
<proteinExistence type="predicted"/>
<evidence type="ECO:0000256" key="1">
    <source>
        <dbReference type="ARBA" id="ARBA00013194"/>
    </source>
</evidence>
<dbReference type="OrthoDB" id="9807797at2"/>
<evidence type="ECO:0000256" key="2">
    <source>
        <dbReference type="ARBA" id="ARBA00023110"/>
    </source>
</evidence>
<dbReference type="PANTHER" id="PTHR43246">
    <property type="entry name" value="PEPTIDYL-PROLYL CIS-TRANS ISOMERASE CYP38, CHLOROPLASTIC"/>
    <property type="match status" value="1"/>
</dbReference>
<dbReference type="Gene3D" id="2.40.100.10">
    <property type="entry name" value="Cyclophilin-like"/>
    <property type="match status" value="1"/>
</dbReference>
<dbReference type="EMBL" id="FMYP01000028">
    <property type="protein sequence ID" value="SDC36856.1"/>
    <property type="molecule type" value="Genomic_DNA"/>
</dbReference>
<dbReference type="GO" id="GO:0003755">
    <property type="term" value="F:peptidyl-prolyl cis-trans isomerase activity"/>
    <property type="evidence" value="ECO:0007669"/>
    <property type="project" value="UniProtKB-KW"/>
</dbReference>
<dbReference type="InterPro" id="IPR044665">
    <property type="entry name" value="E_coli_cyclophilin_A-like"/>
</dbReference>
<evidence type="ECO:0000256" key="4">
    <source>
        <dbReference type="SAM" id="Phobius"/>
    </source>
</evidence>
<name>A0A1G6L2L7_9BACT</name>
<evidence type="ECO:0000256" key="3">
    <source>
        <dbReference type="ARBA" id="ARBA00023235"/>
    </source>
</evidence>
<dbReference type="AlphaFoldDB" id="A0A1G6L2L7"/>
<gene>
    <name evidence="6" type="ORF">SAMN05216323_102818</name>
</gene>
<dbReference type="STRING" id="1640674.SAMN05216323_102818"/>
<accession>A0A1G6L2L7</accession>
<keyword evidence="3 6" id="KW-0413">Isomerase</keyword>
<feature type="transmembrane region" description="Helical" evidence="4">
    <location>
        <begin position="17"/>
        <end position="36"/>
    </location>
</feature>
<dbReference type="InterPro" id="IPR029000">
    <property type="entry name" value="Cyclophilin-like_dom_sf"/>
</dbReference>
<keyword evidence="4" id="KW-0472">Membrane</keyword>
<dbReference type="Pfam" id="PF00160">
    <property type="entry name" value="Pro_isomerase"/>
    <property type="match status" value="1"/>
</dbReference>